<reference evidence="2 3" key="1">
    <citation type="submission" date="2016-10" db="EMBL/GenBank/DDBJ databases">
        <authorList>
            <person name="de Groot N.N."/>
        </authorList>
    </citation>
    <scope>NUCLEOTIDE SEQUENCE [LARGE SCALE GENOMIC DNA]</scope>
    <source>
        <strain evidence="2 3">DSM 21771</strain>
    </source>
</reference>
<feature type="region of interest" description="Disordered" evidence="1">
    <location>
        <begin position="1"/>
        <end position="24"/>
    </location>
</feature>
<sequence length="116" mass="13182">MSKRKRTSEVDKWIKEGRGTGSGAEYRPWLKVQDVSSLGRSTRLKGIKTGRQHEFLSDLELLDTVDIVHMEIGGQLRRLFPDNQEPQLDRILGLLGMDRSVYTTPISSKVVEINSQ</sequence>
<name>A0A1G8S5K6_9BACI</name>
<dbReference type="AlphaFoldDB" id="A0A1G8S5K6"/>
<protein>
    <recommendedName>
        <fullName evidence="4">Transposase</fullName>
    </recommendedName>
</protein>
<dbReference type="Gene3D" id="3.40.1350.10">
    <property type="match status" value="1"/>
</dbReference>
<accession>A0A1G8S5K6</accession>
<dbReference type="InterPro" id="IPR011856">
    <property type="entry name" value="tRNA_endonuc-like_dom_sf"/>
</dbReference>
<evidence type="ECO:0000313" key="2">
    <source>
        <dbReference type="EMBL" id="SDJ23940.1"/>
    </source>
</evidence>
<dbReference type="Proteomes" id="UP000198853">
    <property type="component" value="Unassembled WGS sequence"/>
</dbReference>
<proteinExistence type="predicted"/>
<evidence type="ECO:0000256" key="1">
    <source>
        <dbReference type="SAM" id="MobiDB-lite"/>
    </source>
</evidence>
<dbReference type="EMBL" id="FNEN01000022">
    <property type="protein sequence ID" value="SDJ23940.1"/>
    <property type="molecule type" value="Genomic_DNA"/>
</dbReference>
<feature type="compositionally biased region" description="Basic and acidic residues" evidence="1">
    <location>
        <begin position="7"/>
        <end position="18"/>
    </location>
</feature>
<dbReference type="GO" id="GO:0003676">
    <property type="term" value="F:nucleic acid binding"/>
    <property type="evidence" value="ECO:0007669"/>
    <property type="project" value="InterPro"/>
</dbReference>
<organism evidence="2 3">
    <name type="scientific">Natribacillus halophilus</name>
    <dbReference type="NCBI Taxonomy" id="549003"/>
    <lineage>
        <taxon>Bacteria</taxon>
        <taxon>Bacillati</taxon>
        <taxon>Bacillota</taxon>
        <taxon>Bacilli</taxon>
        <taxon>Bacillales</taxon>
        <taxon>Bacillaceae</taxon>
        <taxon>Natribacillus</taxon>
    </lineage>
</organism>
<dbReference type="SUPFAM" id="SSF52980">
    <property type="entry name" value="Restriction endonuclease-like"/>
    <property type="match status" value="1"/>
</dbReference>
<evidence type="ECO:0008006" key="4">
    <source>
        <dbReference type="Google" id="ProtNLM"/>
    </source>
</evidence>
<evidence type="ECO:0000313" key="3">
    <source>
        <dbReference type="Proteomes" id="UP000198853"/>
    </source>
</evidence>
<dbReference type="InterPro" id="IPR011335">
    <property type="entry name" value="Restrct_endonuc-II-like"/>
</dbReference>
<keyword evidence="3" id="KW-1185">Reference proteome</keyword>
<gene>
    <name evidence="2" type="ORF">SAMN04488123_12245</name>
</gene>